<organism evidence="1 2">
    <name type="scientific">Goodea atripinnis</name>
    <dbReference type="NCBI Taxonomy" id="208336"/>
    <lineage>
        <taxon>Eukaryota</taxon>
        <taxon>Metazoa</taxon>
        <taxon>Chordata</taxon>
        <taxon>Craniata</taxon>
        <taxon>Vertebrata</taxon>
        <taxon>Euteleostomi</taxon>
        <taxon>Actinopterygii</taxon>
        <taxon>Neopterygii</taxon>
        <taxon>Teleostei</taxon>
        <taxon>Neoteleostei</taxon>
        <taxon>Acanthomorphata</taxon>
        <taxon>Ovalentaria</taxon>
        <taxon>Atherinomorphae</taxon>
        <taxon>Cyprinodontiformes</taxon>
        <taxon>Goodeidae</taxon>
        <taxon>Goodea</taxon>
    </lineage>
</organism>
<dbReference type="EMBL" id="JAHRIO010030222">
    <property type="protein sequence ID" value="MEQ2167554.1"/>
    <property type="molecule type" value="Genomic_DNA"/>
</dbReference>
<feature type="non-terminal residue" evidence="1">
    <location>
        <position position="1"/>
    </location>
</feature>
<sequence>ENRSQKVTHHSSRGVGVLDPALVSAASSMLMLTHSVTPQVVASELTTHTIHLNLSLLLGKEGGSGCKTVLLSFDTQDSTSRPSASKQKTWNQQQQTNIQPVSVTHTAVSALDLPGFTGQTFLLSMKQGKAGGMYLRREINAVDKYPTLYSVMCFYLILNC</sequence>
<protein>
    <submittedName>
        <fullName evidence="1">Uncharacterized protein</fullName>
    </submittedName>
</protein>
<proteinExistence type="predicted"/>
<accession>A0ABV0N838</accession>
<evidence type="ECO:0000313" key="1">
    <source>
        <dbReference type="EMBL" id="MEQ2167554.1"/>
    </source>
</evidence>
<comment type="caution">
    <text evidence="1">The sequence shown here is derived from an EMBL/GenBank/DDBJ whole genome shotgun (WGS) entry which is preliminary data.</text>
</comment>
<gene>
    <name evidence="1" type="ORF">GOODEAATRI_005263</name>
</gene>
<dbReference type="Proteomes" id="UP001476798">
    <property type="component" value="Unassembled WGS sequence"/>
</dbReference>
<keyword evidence="2" id="KW-1185">Reference proteome</keyword>
<name>A0ABV0N838_9TELE</name>
<evidence type="ECO:0000313" key="2">
    <source>
        <dbReference type="Proteomes" id="UP001476798"/>
    </source>
</evidence>
<reference evidence="1 2" key="1">
    <citation type="submission" date="2021-06" db="EMBL/GenBank/DDBJ databases">
        <authorList>
            <person name="Palmer J.M."/>
        </authorList>
    </citation>
    <scope>NUCLEOTIDE SEQUENCE [LARGE SCALE GENOMIC DNA]</scope>
    <source>
        <strain evidence="1 2">GA_2019</strain>
        <tissue evidence="1">Muscle</tissue>
    </source>
</reference>